<comment type="caution">
    <text evidence="2">The sequence shown here is derived from an EMBL/GenBank/DDBJ whole genome shotgun (WGS) entry which is preliminary data.</text>
</comment>
<evidence type="ECO:0000313" key="2">
    <source>
        <dbReference type="EMBL" id="RKE04379.1"/>
    </source>
</evidence>
<dbReference type="Gene3D" id="2.60.40.60">
    <property type="entry name" value="Cadherins"/>
    <property type="match status" value="1"/>
</dbReference>
<reference evidence="2 3" key="1">
    <citation type="submission" date="2018-09" db="EMBL/GenBank/DDBJ databases">
        <title>Genomic Encyclopedia of Archaeal and Bacterial Type Strains, Phase II (KMG-II): from individual species to whole genera.</title>
        <authorList>
            <person name="Goeker M."/>
        </authorList>
    </citation>
    <scope>NUCLEOTIDE SEQUENCE [LARGE SCALE GENOMIC DNA]</scope>
    <source>
        <strain evidence="2 3">DSM 21950</strain>
    </source>
</reference>
<sequence length="537" mass="58578">MKNYIRTYFMFAALLVPVFTACDDSSEISPLEKELSLPVLSAYETVSSGPKELIQTAEANVNVAIGDYSFNLAGVSADSGEDISAVSDLFGIDTETGVISISSTNGKSASELAFGRYSFSVGVSHIGGVEVFENIAAIDIVDLPFTIAYNTNQFELAFGQLGEFATVAVSSDNENLEVLSYELTAAPEGIEINGTTGALSKTSKNVPAGVHQLSLKVQTNEGVKNFTDLVELTVGDRPQLYYTNNGVQFTNVAISSWSGFSTAIGGKTEDLGTGLSYSLKDTDIQGLSIDANSGEITLAEDSNLNEGNYTVNITVVDEAGFEVNYNELFTISVANSWEQIAMDDIDVSAYADKEARPVNDQYAYFETSKLNASAVEFISYKHAPDGGTGFVAYGWSFNLGKNLEIDAPLLREVDMDGTYRKMKVSFGETSVGKIQSDNVLRRFYFGYTKTELIDNSNFVDAEWNLLIDENSDKWAVNNYKTDFKQIETEFVIDDPAQDKLYLQWRVTSTTPATGFTRACFNAVKIEVVKKTAPVFEE</sequence>
<organism evidence="2 3">
    <name type="scientific">Marinifilum flexuosum</name>
    <dbReference type="NCBI Taxonomy" id="1117708"/>
    <lineage>
        <taxon>Bacteria</taxon>
        <taxon>Pseudomonadati</taxon>
        <taxon>Bacteroidota</taxon>
        <taxon>Bacteroidia</taxon>
        <taxon>Marinilabiliales</taxon>
        <taxon>Marinifilaceae</taxon>
    </lineage>
</organism>
<protein>
    <recommendedName>
        <fullName evidence="4">Cadherin domain-containing protein</fullName>
    </recommendedName>
</protein>
<dbReference type="EMBL" id="RAPQ01000008">
    <property type="protein sequence ID" value="RKE04379.1"/>
    <property type="molecule type" value="Genomic_DNA"/>
</dbReference>
<evidence type="ECO:0008006" key="4">
    <source>
        <dbReference type="Google" id="ProtNLM"/>
    </source>
</evidence>
<dbReference type="AlphaFoldDB" id="A0A419X9Z5"/>
<keyword evidence="1" id="KW-0732">Signal</keyword>
<dbReference type="PROSITE" id="PS51257">
    <property type="entry name" value="PROKAR_LIPOPROTEIN"/>
    <property type="match status" value="1"/>
</dbReference>
<proteinExistence type="predicted"/>
<dbReference type="Proteomes" id="UP000284531">
    <property type="component" value="Unassembled WGS sequence"/>
</dbReference>
<gene>
    <name evidence="2" type="ORF">BXY64_1399</name>
</gene>
<dbReference type="OrthoDB" id="605297at2"/>
<name>A0A419X9Z5_9BACT</name>
<accession>A0A419X9Z5</accession>
<feature type="signal peptide" evidence="1">
    <location>
        <begin position="1"/>
        <end position="21"/>
    </location>
</feature>
<keyword evidence="3" id="KW-1185">Reference proteome</keyword>
<evidence type="ECO:0000313" key="3">
    <source>
        <dbReference type="Proteomes" id="UP000284531"/>
    </source>
</evidence>
<dbReference type="RefSeq" id="WP_147375928.1">
    <property type="nucleotide sequence ID" value="NZ_RAPQ01000008.1"/>
</dbReference>
<evidence type="ECO:0000256" key="1">
    <source>
        <dbReference type="SAM" id="SignalP"/>
    </source>
</evidence>
<feature type="chain" id="PRO_5019050610" description="Cadherin domain-containing protein" evidence="1">
    <location>
        <begin position="22"/>
        <end position="537"/>
    </location>
</feature>